<sequence length="582" mass="59971">MGWLATGGQGSLVGDRYRLIERLGAGGMSVVWRGHDLVLGRAVAVKVLSPQLAGDTAFRDRLRQEALAAARLCHPHITGIFDFGESPLDQHRTVPYVVMELNDGESVAARLGRRGPLPWREAVAVAAEVASALATAHARGVVHRDVTPANVMLTGTGAKVVDFGISALIGQRDAAPDGSLLGTPAYLAPERLGGGAVAPAADVYALGLLLYRALTGRLPWPAGNTTQALRAHLFADPEPVPSLPGMPAQVADLCLRCLAKQPEDRPAAATVAAALAALVGLQPIIPPVVPGPPPPEAGAVRQGRPGPRPSPHPVPRPARASGLRVRAGLRAARALRLGSPQPLGGGLFRAGGLLHDLVPAGRLSQAVLAGRHRLQAGVATLVLAASLGLAWSSTREPVDVGTAQAAAAGAGPGAVAPHGAGCKVRYRVQRDSGSDFGAQLTVINTGEHVITGWSLEFAFAGGQRLTDAPKRLTQRGRKLMLRAKDGVKLGPGRSASVTLSGSYRVSNPLPVAFTLNGRVCQAEVLGAVGEAAAEIAGGSPASDVRKKQLPRRKDKAPAPAPTPPPARPGKPPEKKSGFSVTV</sequence>
<dbReference type="PROSITE" id="PS00109">
    <property type="entry name" value="PROTEIN_KINASE_TYR"/>
    <property type="match status" value="1"/>
</dbReference>
<dbReference type="GO" id="GO:0004674">
    <property type="term" value="F:protein serine/threonine kinase activity"/>
    <property type="evidence" value="ECO:0007669"/>
    <property type="project" value="UniProtKB-KW"/>
</dbReference>
<dbReference type="SUPFAM" id="SSF49384">
    <property type="entry name" value="Carbohydrate-binding domain"/>
    <property type="match status" value="1"/>
</dbReference>
<evidence type="ECO:0000256" key="10">
    <source>
        <dbReference type="SAM" id="MobiDB-lite"/>
    </source>
</evidence>
<reference evidence="13" key="1">
    <citation type="submission" date="2021-01" db="EMBL/GenBank/DDBJ databases">
        <title>Whole genome shotgun sequence of Actinoplanes nipponensis NBRC 14063.</title>
        <authorList>
            <person name="Komaki H."/>
            <person name="Tamura T."/>
        </authorList>
    </citation>
    <scope>NUCLEOTIDE SEQUENCE</scope>
    <source>
        <strain evidence="13">NBRC 14063</strain>
    </source>
</reference>
<evidence type="ECO:0000256" key="4">
    <source>
        <dbReference type="ARBA" id="ARBA00022741"/>
    </source>
</evidence>
<evidence type="ECO:0000256" key="6">
    <source>
        <dbReference type="ARBA" id="ARBA00022840"/>
    </source>
</evidence>
<keyword evidence="14" id="KW-1185">Reference proteome</keyword>
<feature type="domain" description="Protein kinase" evidence="11">
    <location>
        <begin position="17"/>
        <end position="285"/>
    </location>
</feature>
<evidence type="ECO:0000256" key="2">
    <source>
        <dbReference type="ARBA" id="ARBA00022527"/>
    </source>
</evidence>
<dbReference type="Gene3D" id="1.10.510.10">
    <property type="entry name" value="Transferase(Phosphotransferase) domain 1"/>
    <property type="match status" value="1"/>
</dbReference>
<dbReference type="PROSITE" id="PS50011">
    <property type="entry name" value="PROTEIN_KINASE_DOM"/>
    <property type="match status" value="1"/>
</dbReference>
<dbReference type="PROSITE" id="PS51173">
    <property type="entry name" value="CBM2"/>
    <property type="match status" value="1"/>
</dbReference>
<evidence type="ECO:0000256" key="5">
    <source>
        <dbReference type="ARBA" id="ARBA00022777"/>
    </source>
</evidence>
<feature type="compositionally biased region" description="Pro residues" evidence="10">
    <location>
        <begin position="306"/>
        <end position="316"/>
    </location>
</feature>
<dbReference type="Gene3D" id="2.60.40.290">
    <property type="match status" value="1"/>
</dbReference>
<dbReference type="CDD" id="cd14014">
    <property type="entry name" value="STKc_PknB_like"/>
    <property type="match status" value="1"/>
</dbReference>
<evidence type="ECO:0000256" key="8">
    <source>
        <dbReference type="ARBA" id="ARBA00048679"/>
    </source>
</evidence>
<feature type="compositionally biased region" description="Pro residues" evidence="10">
    <location>
        <begin position="558"/>
        <end position="569"/>
    </location>
</feature>
<dbReference type="GO" id="GO:0004553">
    <property type="term" value="F:hydrolase activity, hydrolyzing O-glycosyl compounds"/>
    <property type="evidence" value="ECO:0007669"/>
    <property type="project" value="InterPro"/>
</dbReference>
<proteinExistence type="predicted"/>
<comment type="caution">
    <text evidence="13">The sequence shown here is derived from an EMBL/GenBank/DDBJ whole genome shotgun (WGS) entry which is preliminary data.</text>
</comment>
<keyword evidence="3" id="KW-0808">Transferase</keyword>
<feature type="region of interest" description="Disordered" evidence="10">
    <location>
        <begin position="289"/>
        <end position="322"/>
    </location>
</feature>
<keyword evidence="5" id="KW-0418">Kinase</keyword>
<dbReference type="FunFam" id="3.30.200.20:FF:000035">
    <property type="entry name" value="Serine/threonine protein kinase Stk1"/>
    <property type="match status" value="1"/>
</dbReference>
<evidence type="ECO:0000259" key="12">
    <source>
        <dbReference type="PROSITE" id="PS51173"/>
    </source>
</evidence>
<evidence type="ECO:0000256" key="9">
    <source>
        <dbReference type="PROSITE-ProRule" id="PRU10141"/>
    </source>
</evidence>
<dbReference type="SUPFAM" id="SSF56112">
    <property type="entry name" value="Protein kinase-like (PK-like)"/>
    <property type="match status" value="1"/>
</dbReference>
<keyword evidence="4 9" id="KW-0547">Nucleotide-binding</keyword>
<dbReference type="RefSeq" id="WP_203774370.1">
    <property type="nucleotide sequence ID" value="NZ_BAAAYJ010000108.1"/>
</dbReference>
<dbReference type="GO" id="GO:0005524">
    <property type="term" value="F:ATP binding"/>
    <property type="evidence" value="ECO:0007669"/>
    <property type="project" value="UniProtKB-UniRule"/>
</dbReference>
<keyword evidence="2" id="KW-0723">Serine/threonine-protein kinase</keyword>
<dbReference type="InterPro" id="IPR000719">
    <property type="entry name" value="Prot_kinase_dom"/>
</dbReference>
<dbReference type="InterPro" id="IPR012291">
    <property type="entry name" value="CBM2_carb-bd_dom_sf"/>
</dbReference>
<feature type="binding site" evidence="9">
    <location>
        <position position="46"/>
    </location>
    <ligand>
        <name>ATP</name>
        <dbReference type="ChEBI" id="CHEBI:30616"/>
    </ligand>
</feature>
<dbReference type="InterPro" id="IPR017441">
    <property type="entry name" value="Protein_kinase_ATP_BS"/>
</dbReference>
<dbReference type="InterPro" id="IPR001919">
    <property type="entry name" value="CBD2"/>
</dbReference>
<evidence type="ECO:0000259" key="11">
    <source>
        <dbReference type="PROSITE" id="PS50011"/>
    </source>
</evidence>
<comment type="catalytic activity">
    <reaction evidence="7">
        <text>L-threonyl-[protein] + ATP = O-phospho-L-threonyl-[protein] + ADP + H(+)</text>
        <dbReference type="Rhea" id="RHEA:46608"/>
        <dbReference type="Rhea" id="RHEA-COMP:11060"/>
        <dbReference type="Rhea" id="RHEA-COMP:11605"/>
        <dbReference type="ChEBI" id="CHEBI:15378"/>
        <dbReference type="ChEBI" id="CHEBI:30013"/>
        <dbReference type="ChEBI" id="CHEBI:30616"/>
        <dbReference type="ChEBI" id="CHEBI:61977"/>
        <dbReference type="ChEBI" id="CHEBI:456216"/>
        <dbReference type="EC" id="2.7.11.1"/>
    </reaction>
</comment>
<dbReference type="Pfam" id="PF00553">
    <property type="entry name" value="CBM_2"/>
    <property type="match status" value="1"/>
</dbReference>
<dbReference type="Proteomes" id="UP000647172">
    <property type="component" value="Unassembled WGS sequence"/>
</dbReference>
<feature type="region of interest" description="Disordered" evidence="10">
    <location>
        <begin position="536"/>
        <end position="582"/>
    </location>
</feature>
<dbReference type="PANTHER" id="PTHR43289">
    <property type="entry name" value="MITOGEN-ACTIVATED PROTEIN KINASE KINASE KINASE 20-RELATED"/>
    <property type="match status" value="1"/>
</dbReference>
<dbReference type="EC" id="2.7.11.1" evidence="1"/>
<evidence type="ECO:0000256" key="1">
    <source>
        <dbReference type="ARBA" id="ARBA00012513"/>
    </source>
</evidence>
<keyword evidence="6 9" id="KW-0067">ATP-binding</keyword>
<name>A0A919MKC8_9ACTN</name>
<dbReference type="Gene3D" id="3.30.200.20">
    <property type="entry name" value="Phosphorylase Kinase, domain 1"/>
    <property type="match status" value="1"/>
</dbReference>
<dbReference type="InterPro" id="IPR011009">
    <property type="entry name" value="Kinase-like_dom_sf"/>
</dbReference>
<evidence type="ECO:0000256" key="3">
    <source>
        <dbReference type="ARBA" id="ARBA00022679"/>
    </source>
</evidence>
<dbReference type="PANTHER" id="PTHR43289:SF6">
    <property type="entry name" value="SERINE_THREONINE-PROTEIN KINASE NEKL-3"/>
    <property type="match status" value="1"/>
</dbReference>
<accession>A0A919MKC8</accession>
<comment type="catalytic activity">
    <reaction evidence="8">
        <text>L-seryl-[protein] + ATP = O-phospho-L-seryl-[protein] + ADP + H(+)</text>
        <dbReference type="Rhea" id="RHEA:17989"/>
        <dbReference type="Rhea" id="RHEA-COMP:9863"/>
        <dbReference type="Rhea" id="RHEA-COMP:11604"/>
        <dbReference type="ChEBI" id="CHEBI:15378"/>
        <dbReference type="ChEBI" id="CHEBI:29999"/>
        <dbReference type="ChEBI" id="CHEBI:30616"/>
        <dbReference type="ChEBI" id="CHEBI:83421"/>
        <dbReference type="ChEBI" id="CHEBI:456216"/>
        <dbReference type="EC" id="2.7.11.1"/>
    </reaction>
</comment>
<dbReference type="GO" id="GO:0005975">
    <property type="term" value="P:carbohydrate metabolic process"/>
    <property type="evidence" value="ECO:0007669"/>
    <property type="project" value="InterPro"/>
</dbReference>
<dbReference type="InterPro" id="IPR008965">
    <property type="entry name" value="CBM2/CBM3_carb-bd_dom_sf"/>
</dbReference>
<dbReference type="PROSITE" id="PS00107">
    <property type="entry name" value="PROTEIN_KINASE_ATP"/>
    <property type="match status" value="1"/>
</dbReference>
<feature type="domain" description="CBM2" evidence="12">
    <location>
        <begin position="415"/>
        <end position="523"/>
    </location>
</feature>
<dbReference type="EMBL" id="BOMQ01000074">
    <property type="protein sequence ID" value="GIE52729.1"/>
    <property type="molecule type" value="Genomic_DNA"/>
</dbReference>
<gene>
    <name evidence="13" type="ORF">Ani05nite_62630</name>
</gene>
<dbReference type="GO" id="GO:0030247">
    <property type="term" value="F:polysaccharide binding"/>
    <property type="evidence" value="ECO:0007669"/>
    <property type="project" value="UniProtKB-UniRule"/>
</dbReference>
<evidence type="ECO:0000313" key="14">
    <source>
        <dbReference type="Proteomes" id="UP000647172"/>
    </source>
</evidence>
<protein>
    <recommendedName>
        <fullName evidence="1">non-specific serine/threonine protein kinase</fullName>
        <ecNumber evidence="1">2.7.11.1</ecNumber>
    </recommendedName>
</protein>
<evidence type="ECO:0000313" key="13">
    <source>
        <dbReference type="EMBL" id="GIE52729.1"/>
    </source>
</evidence>
<dbReference type="AlphaFoldDB" id="A0A919MKC8"/>
<dbReference type="InterPro" id="IPR008266">
    <property type="entry name" value="Tyr_kinase_AS"/>
</dbReference>
<dbReference type="SMART" id="SM00637">
    <property type="entry name" value="CBD_II"/>
    <property type="match status" value="1"/>
</dbReference>
<evidence type="ECO:0000256" key="7">
    <source>
        <dbReference type="ARBA" id="ARBA00047899"/>
    </source>
</evidence>
<organism evidence="13 14">
    <name type="scientific">Actinoplanes nipponensis</name>
    <dbReference type="NCBI Taxonomy" id="135950"/>
    <lineage>
        <taxon>Bacteria</taxon>
        <taxon>Bacillati</taxon>
        <taxon>Actinomycetota</taxon>
        <taxon>Actinomycetes</taxon>
        <taxon>Micromonosporales</taxon>
        <taxon>Micromonosporaceae</taxon>
        <taxon>Actinoplanes</taxon>
    </lineage>
</organism>
<dbReference type="Pfam" id="PF00069">
    <property type="entry name" value="Pkinase"/>
    <property type="match status" value="1"/>
</dbReference>